<evidence type="ECO:0000256" key="1">
    <source>
        <dbReference type="SAM" id="MobiDB-lite"/>
    </source>
</evidence>
<evidence type="ECO:0000313" key="4">
    <source>
        <dbReference type="Proteomes" id="UP000501914"/>
    </source>
</evidence>
<keyword evidence="2" id="KW-0732">Signal</keyword>
<feature type="compositionally biased region" description="Basic and acidic residues" evidence="1">
    <location>
        <begin position="47"/>
        <end position="60"/>
    </location>
</feature>
<dbReference type="PROSITE" id="PS51257">
    <property type="entry name" value="PROKAR_LIPOPROTEIN"/>
    <property type="match status" value="1"/>
</dbReference>
<keyword evidence="4" id="KW-1185">Reference proteome</keyword>
<feature type="compositionally biased region" description="Basic and acidic residues" evidence="1">
    <location>
        <begin position="86"/>
        <end position="96"/>
    </location>
</feature>
<feature type="signal peptide" evidence="2">
    <location>
        <begin position="1"/>
        <end position="21"/>
    </location>
</feature>
<feature type="chain" id="PRO_5043714149" evidence="2">
    <location>
        <begin position="22"/>
        <end position="204"/>
    </location>
</feature>
<reference evidence="3 4" key="1">
    <citation type="submission" date="2020-02" db="EMBL/GenBank/DDBJ databases">
        <title>Genome sequencing, annotation and comparative genomic analysis of Bacillus tequilensis EA-CB0015, an effective biological control agent against Pseudocercospora fijiensis in banana plants.</title>
        <authorList>
            <person name="Cuellar-Gaviria T.Z."/>
            <person name="Ju K.-S."/>
            <person name="Villegas-Escobar V."/>
        </authorList>
    </citation>
    <scope>NUCLEOTIDE SEQUENCE [LARGE SCALE GENOMIC DNA]</scope>
    <source>
        <strain evidence="3 4">EA-CB0015</strain>
    </source>
</reference>
<accession>A0A6H0WLM6</accession>
<feature type="compositionally biased region" description="Low complexity" evidence="1">
    <location>
        <begin position="100"/>
        <end position="120"/>
    </location>
</feature>
<dbReference type="EMBL" id="CP048852">
    <property type="protein sequence ID" value="QIW80859.1"/>
    <property type="molecule type" value="Genomic_DNA"/>
</dbReference>
<name>A0A6H0WLM6_9BACI</name>
<sequence length="204" mass="22760">MGKKMTIASLILMTAGLTACGANDNALNDTRNNGNTRPIGYYTNENDADRRGDGVDHDGPVSELMEDQNDDNRNGNNRNNTTNVNNRDRVTADDRVPLATDGTYNNTNNRNMNRNVTDNGYDNQENRRLAAKIANRVKQVKNVNDAQVMVTDDRVVIAVRSHADFTKSDRDNVTKAARNYANGRDVQVSTDKGLFTKLHKMNNR</sequence>
<dbReference type="OrthoDB" id="2988958at2"/>
<feature type="region of interest" description="Disordered" evidence="1">
    <location>
        <begin position="23"/>
        <end position="123"/>
    </location>
</feature>
<dbReference type="InterPro" id="IPR019076">
    <property type="entry name" value="Spore_lipoprot_YhcN/YlaJ-like"/>
</dbReference>
<dbReference type="Pfam" id="PF09580">
    <property type="entry name" value="Spore_YhcN_YlaJ"/>
    <property type="match status" value="1"/>
</dbReference>
<gene>
    <name evidence="3" type="ORF">G4P54_14175</name>
</gene>
<protein>
    <submittedName>
        <fullName evidence="3">Sporulation protein</fullName>
    </submittedName>
</protein>
<evidence type="ECO:0000313" key="3">
    <source>
        <dbReference type="EMBL" id="QIW80859.1"/>
    </source>
</evidence>
<proteinExistence type="predicted"/>
<dbReference type="Proteomes" id="UP000501914">
    <property type="component" value="Chromosome"/>
</dbReference>
<organism evidence="3 4">
    <name type="scientific">Bacillus tequilensis</name>
    <dbReference type="NCBI Taxonomy" id="227866"/>
    <lineage>
        <taxon>Bacteria</taxon>
        <taxon>Bacillati</taxon>
        <taxon>Bacillota</taxon>
        <taxon>Bacilli</taxon>
        <taxon>Bacillales</taxon>
        <taxon>Bacillaceae</taxon>
        <taxon>Bacillus</taxon>
    </lineage>
</organism>
<feature type="compositionally biased region" description="Polar residues" evidence="1">
    <location>
        <begin position="25"/>
        <end position="36"/>
    </location>
</feature>
<evidence type="ECO:0000256" key="2">
    <source>
        <dbReference type="SAM" id="SignalP"/>
    </source>
</evidence>
<dbReference type="AlphaFoldDB" id="A0A6H0WLM6"/>
<feature type="compositionally biased region" description="Low complexity" evidence="1">
    <location>
        <begin position="74"/>
        <end position="85"/>
    </location>
</feature>
<dbReference type="RefSeq" id="WP_024714872.1">
    <property type="nucleotide sequence ID" value="NZ_CP048852.1"/>
</dbReference>
<dbReference type="KEGG" id="bteq:G4P54_14175"/>